<evidence type="ECO:0000256" key="1">
    <source>
        <dbReference type="ARBA" id="ARBA00022801"/>
    </source>
</evidence>
<gene>
    <name evidence="3" type="ORF">JEM65_08405</name>
</gene>
<keyword evidence="1" id="KW-0378">Hydrolase</keyword>
<evidence type="ECO:0000313" key="4">
    <source>
        <dbReference type="Proteomes" id="UP000662373"/>
    </source>
</evidence>
<dbReference type="EMBL" id="JAEHJZ010000018">
    <property type="protein sequence ID" value="MBJ7880667.1"/>
    <property type="molecule type" value="Genomic_DNA"/>
</dbReference>
<dbReference type="RefSeq" id="WP_199598503.1">
    <property type="nucleotide sequence ID" value="NZ_JAEHJZ010000018.1"/>
</dbReference>
<evidence type="ECO:0000313" key="3">
    <source>
        <dbReference type="EMBL" id="MBJ7880667.1"/>
    </source>
</evidence>
<dbReference type="PROSITE" id="PS51257">
    <property type="entry name" value="PROKAR_LIPOPROTEIN"/>
    <property type="match status" value="1"/>
</dbReference>
<protein>
    <submittedName>
        <fullName evidence="3">Carbohydrate binding domain-containing protein</fullName>
    </submittedName>
</protein>
<organism evidence="3 4">
    <name type="scientific">Gelidibacter salicanalis</name>
    <dbReference type="NCBI Taxonomy" id="291193"/>
    <lineage>
        <taxon>Bacteria</taxon>
        <taxon>Pseudomonadati</taxon>
        <taxon>Bacteroidota</taxon>
        <taxon>Flavobacteriia</taxon>
        <taxon>Flavobacteriales</taxon>
        <taxon>Flavobacteriaceae</taxon>
        <taxon>Gelidibacter</taxon>
    </lineage>
</organism>
<evidence type="ECO:0000259" key="2">
    <source>
        <dbReference type="Pfam" id="PF02018"/>
    </source>
</evidence>
<sequence>MIKNINVVLLKLVAIVLPLVLFSTSCSSDEESAYSRLSGISMKTQPKVKYVLGETLDLTSMVITLGEGENVEDVPYDSFEEKGITTEPANGKVLDFSDEAVTIKLGNTGKGMIQTIEVTNDIVELIVKTEPKSNYVSGEMLDLSELVVTTVQEDGTTTDVAFADFGKKFGTTPMHGDILAVNNTGVVISYLESEAKVTQSIDVIAFEPVSATLVIGPTKNVYEVGERLNLEGTVINYVLPGGLELELSFEDFASFGVTTTPANEDKLKASDNEVQAMTVSGTVVGIPITVNQINVTGMTLEFAPDKTLYADGELIDLKGLSVILAVTGKDDIIVASEDFDIYGVTTNPAEGTAYVDGTTEIVVGYPGIADTISISLGSEILYESDFSGGIDGWTNQGNDGGSSNVYAKDGVMISDNVVPGANPWSLQLYKPNFTLEKGVKYKLTIELMAVPGEGGFNFSFTVGDGDGRDGWQPYGLQESLSLSDSESTRESYVFTMPNNTTDKARILLDNGYQTNSVIVKYVKFEKL</sequence>
<dbReference type="AlphaFoldDB" id="A0A934NKH8"/>
<name>A0A934NKH8_9FLAO</name>
<dbReference type="InterPro" id="IPR003305">
    <property type="entry name" value="CenC_carb-bd"/>
</dbReference>
<dbReference type="Gene3D" id="2.60.40.3630">
    <property type="match status" value="3"/>
</dbReference>
<dbReference type="SUPFAM" id="SSF49785">
    <property type="entry name" value="Galactose-binding domain-like"/>
    <property type="match status" value="1"/>
</dbReference>
<dbReference type="Gene3D" id="2.60.120.260">
    <property type="entry name" value="Galactose-binding domain-like"/>
    <property type="match status" value="1"/>
</dbReference>
<dbReference type="Pfam" id="PF02018">
    <property type="entry name" value="CBM_4_9"/>
    <property type="match status" value="1"/>
</dbReference>
<accession>A0A934NKH8</accession>
<proteinExistence type="predicted"/>
<dbReference type="GO" id="GO:0016798">
    <property type="term" value="F:hydrolase activity, acting on glycosyl bonds"/>
    <property type="evidence" value="ECO:0007669"/>
    <property type="project" value="InterPro"/>
</dbReference>
<dbReference type="InterPro" id="IPR008979">
    <property type="entry name" value="Galactose-bd-like_sf"/>
</dbReference>
<comment type="caution">
    <text evidence="3">The sequence shown here is derived from an EMBL/GenBank/DDBJ whole genome shotgun (WGS) entry which is preliminary data.</text>
</comment>
<dbReference type="Proteomes" id="UP000662373">
    <property type="component" value="Unassembled WGS sequence"/>
</dbReference>
<keyword evidence="4" id="KW-1185">Reference proteome</keyword>
<feature type="domain" description="CBM-cenC" evidence="2">
    <location>
        <begin position="379"/>
        <end position="506"/>
    </location>
</feature>
<reference evidence="3 4" key="1">
    <citation type="submission" date="2020-09" db="EMBL/GenBank/DDBJ databases">
        <title>Draft genome of Gelidibacter salicanalis PAMC21136.</title>
        <authorList>
            <person name="Park H."/>
        </authorList>
    </citation>
    <scope>NUCLEOTIDE SEQUENCE [LARGE SCALE GENOMIC DNA]</scope>
    <source>
        <strain evidence="3 4">PAMC21136</strain>
    </source>
</reference>